<dbReference type="EMBL" id="VLKZ01000002">
    <property type="protein sequence ID" value="TWI59120.1"/>
    <property type="molecule type" value="Genomic_DNA"/>
</dbReference>
<reference evidence="1 2" key="1">
    <citation type="journal article" date="2015" name="Stand. Genomic Sci.">
        <title>Genomic Encyclopedia of Bacterial and Archaeal Type Strains, Phase III: the genomes of soil and plant-associated and newly described type strains.</title>
        <authorList>
            <person name="Whitman W.B."/>
            <person name="Woyke T."/>
            <person name="Klenk H.P."/>
            <person name="Zhou Y."/>
            <person name="Lilburn T.G."/>
            <person name="Beck B.J."/>
            <person name="De Vos P."/>
            <person name="Vandamme P."/>
            <person name="Eisen J.A."/>
            <person name="Garrity G."/>
            <person name="Hugenholtz P."/>
            <person name="Kyrpides N.C."/>
        </authorList>
    </citation>
    <scope>NUCLEOTIDE SEQUENCE [LARGE SCALE GENOMIC DNA]</scope>
    <source>
        <strain evidence="1 2">CGMCC 1.10116</strain>
    </source>
</reference>
<gene>
    <name evidence="1" type="ORF">IQ10_00832</name>
</gene>
<dbReference type="AlphaFoldDB" id="A0A562QSG2"/>
<comment type="caution">
    <text evidence="1">The sequence shown here is derived from an EMBL/GenBank/DDBJ whole genome shotgun (WGS) entry which is preliminary data.</text>
</comment>
<protein>
    <submittedName>
        <fullName evidence="1">Uncharacterized protein</fullName>
    </submittedName>
</protein>
<keyword evidence="2" id="KW-1185">Reference proteome</keyword>
<evidence type="ECO:0000313" key="1">
    <source>
        <dbReference type="EMBL" id="TWI59120.1"/>
    </source>
</evidence>
<organism evidence="1 2">
    <name type="scientific">Halalkalibacter nanhaiisediminis</name>
    <dbReference type="NCBI Taxonomy" id="688079"/>
    <lineage>
        <taxon>Bacteria</taxon>
        <taxon>Bacillati</taxon>
        <taxon>Bacillota</taxon>
        <taxon>Bacilli</taxon>
        <taxon>Bacillales</taxon>
        <taxon>Bacillaceae</taxon>
        <taxon>Halalkalibacter</taxon>
    </lineage>
</organism>
<sequence>MIDVFLDMNCQPTIEEMRSIPKPKDCLVDSTLRLFVMYM</sequence>
<accession>A0A562QSG2</accession>
<proteinExistence type="predicted"/>
<evidence type="ECO:0000313" key="2">
    <source>
        <dbReference type="Proteomes" id="UP000315711"/>
    </source>
</evidence>
<name>A0A562QSG2_9BACI</name>
<dbReference type="Proteomes" id="UP000315711">
    <property type="component" value="Unassembled WGS sequence"/>
</dbReference>